<protein>
    <submittedName>
        <fullName evidence="2">Uncharacterized protein</fullName>
    </submittedName>
</protein>
<name>W4IM54_PLAFA</name>
<evidence type="ECO:0000313" key="3">
    <source>
        <dbReference type="Proteomes" id="UP000019114"/>
    </source>
</evidence>
<evidence type="ECO:0000313" key="2">
    <source>
        <dbReference type="EMBL" id="ETW44180.1"/>
    </source>
</evidence>
<proteinExistence type="predicted"/>
<dbReference type="Proteomes" id="UP000019114">
    <property type="component" value="Unassembled WGS sequence"/>
</dbReference>
<gene>
    <name evidence="2" type="ORF">PFNF135_01432</name>
</gene>
<accession>W4IM54</accession>
<feature type="compositionally biased region" description="Low complexity" evidence="1">
    <location>
        <begin position="75"/>
        <end position="89"/>
    </location>
</feature>
<reference evidence="2 3" key="2">
    <citation type="submission" date="2013-02" db="EMBL/GenBank/DDBJ databases">
        <title>The Genome Sequence of Plasmodium falciparum NF135/5.C10.</title>
        <authorList>
            <consortium name="The Broad Institute Genome Sequencing Platform"/>
            <consortium name="The Broad Institute Genome Sequencing Center for Infectious Disease"/>
            <person name="Neafsey D."/>
            <person name="Cheeseman I."/>
            <person name="Volkman S."/>
            <person name="Adams J."/>
            <person name="Walker B."/>
            <person name="Young S.K."/>
            <person name="Zeng Q."/>
            <person name="Gargeya S."/>
            <person name="Fitzgerald M."/>
            <person name="Haas B."/>
            <person name="Abouelleil A."/>
            <person name="Alvarado L."/>
            <person name="Arachchi H.M."/>
            <person name="Berlin A.M."/>
            <person name="Chapman S.B."/>
            <person name="Dewar J."/>
            <person name="Goldberg J."/>
            <person name="Griggs A."/>
            <person name="Gujja S."/>
            <person name="Hansen M."/>
            <person name="Howarth C."/>
            <person name="Imamovic A."/>
            <person name="Larimer J."/>
            <person name="McCowan C."/>
            <person name="Murphy C."/>
            <person name="Neiman D."/>
            <person name="Pearson M."/>
            <person name="Priest M."/>
            <person name="Roberts A."/>
            <person name="Saif S."/>
            <person name="Shea T."/>
            <person name="Sisk P."/>
            <person name="Sykes S."/>
            <person name="Wortman J."/>
            <person name="Nusbaum C."/>
            <person name="Birren B."/>
        </authorList>
    </citation>
    <scope>NUCLEOTIDE SEQUENCE [LARGE SCALE GENOMIC DNA]</scope>
    <source>
        <strain evidence="2 3">NF135/5.C10</strain>
    </source>
</reference>
<sequence>MEDSSELNKSIEGNEDLESEVNEENQNEENESEENESVENESVENESEENVNEENVNEENVNEENVNEENKNKDNMNMYQENGNNNNNNKNDKLKNSFHSNMNELKNNLNYNNLNNINNINNMNNNLGTKNLEENEGFSQYKMNQEDLVNDNKKYSNEKYGDMTNHSKNSFKNRNEHMMIDEQKNSSKHEKNRYDNNLVFQPSDEKNRNLFQGHNKKFTFPSLSPTDVLIPGKEHENITMYHFNPEKFGYKYNNGLKPSEGYLLIYPHISHNSIAPKIKKKKMRCC</sequence>
<reference evidence="2 3" key="1">
    <citation type="submission" date="2013-02" db="EMBL/GenBank/DDBJ databases">
        <title>The Genome Annotation of Plasmodium falciparum NF135/5.C10.</title>
        <authorList>
            <consortium name="The Broad Institute Genome Sequencing Platform"/>
            <consortium name="The Broad Institute Genome Sequencing Center for Infectious Disease"/>
            <person name="Neafsey D."/>
            <person name="Hoffman S."/>
            <person name="Volkman S."/>
            <person name="Rosenthal P."/>
            <person name="Walker B."/>
            <person name="Young S.K."/>
            <person name="Zeng Q."/>
            <person name="Gargeya S."/>
            <person name="Fitzgerald M."/>
            <person name="Haas B."/>
            <person name="Abouelleil A."/>
            <person name="Allen A.W."/>
            <person name="Alvarado L."/>
            <person name="Arachchi H.M."/>
            <person name="Berlin A.M."/>
            <person name="Chapman S.B."/>
            <person name="Gainer-Dewar J."/>
            <person name="Goldberg J."/>
            <person name="Griggs A."/>
            <person name="Gujja S."/>
            <person name="Hansen M."/>
            <person name="Howarth C."/>
            <person name="Imamovic A."/>
            <person name="Ireland A."/>
            <person name="Larimer J."/>
            <person name="McCowan C."/>
            <person name="Murphy C."/>
            <person name="Pearson M."/>
            <person name="Poon T.W."/>
            <person name="Priest M."/>
            <person name="Roberts A."/>
            <person name="Saif S."/>
            <person name="Shea T."/>
            <person name="Sisk P."/>
            <person name="Sykes S."/>
            <person name="Wortman J."/>
            <person name="Nusbaum C."/>
            <person name="Birren B."/>
        </authorList>
    </citation>
    <scope>NUCLEOTIDE SEQUENCE [LARGE SCALE GENOMIC DNA]</scope>
    <source>
        <strain evidence="2 3">NF135/5.C10</strain>
    </source>
</reference>
<dbReference type="AlphaFoldDB" id="W4IM54"/>
<feature type="region of interest" description="Disordered" evidence="1">
    <location>
        <begin position="1"/>
        <end position="98"/>
    </location>
</feature>
<feature type="compositionally biased region" description="Acidic residues" evidence="1">
    <location>
        <begin position="13"/>
        <end position="67"/>
    </location>
</feature>
<dbReference type="EMBL" id="KI926031">
    <property type="protein sequence ID" value="ETW44180.1"/>
    <property type="molecule type" value="Genomic_DNA"/>
</dbReference>
<dbReference type="OrthoDB" id="372727at2759"/>
<evidence type="ECO:0000256" key="1">
    <source>
        <dbReference type="SAM" id="MobiDB-lite"/>
    </source>
</evidence>
<organism evidence="2 3">
    <name type="scientific">Plasmodium falciparum NF135/5.C10</name>
    <dbReference type="NCBI Taxonomy" id="1036726"/>
    <lineage>
        <taxon>Eukaryota</taxon>
        <taxon>Sar</taxon>
        <taxon>Alveolata</taxon>
        <taxon>Apicomplexa</taxon>
        <taxon>Aconoidasida</taxon>
        <taxon>Haemosporida</taxon>
        <taxon>Plasmodiidae</taxon>
        <taxon>Plasmodium</taxon>
        <taxon>Plasmodium (Laverania)</taxon>
    </lineage>
</organism>